<dbReference type="PROSITE" id="PS51411">
    <property type="entry name" value="PSP1_C"/>
    <property type="match status" value="1"/>
</dbReference>
<dbReference type="InterPro" id="IPR007557">
    <property type="entry name" value="PSP1_C"/>
</dbReference>
<evidence type="ECO:0000313" key="2">
    <source>
        <dbReference type="EMBL" id="KKM90910.1"/>
    </source>
</evidence>
<organism evidence="2">
    <name type="scientific">marine sediment metagenome</name>
    <dbReference type="NCBI Taxonomy" id="412755"/>
    <lineage>
        <taxon>unclassified sequences</taxon>
        <taxon>metagenomes</taxon>
        <taxon>ecological metagenomes</taxon>
    </lineage>
</organism>
<name>A0A0F9NPY0_9ZZZZ</name>
<sequence>MGSKRITFYYTAKQRVDFRVLVKDLAAVLKLRIQM</sequence>
<dbReference type="Pfam" id="PF04468">
    <property type="entry name" value="PSP1"/>
    <property type="match status" value="1"/>
</dbReference>
<dbReference type="EMBL" id="LAZR01006609">
    <property type="protein sequence ID" value="KKM90910.1"/>
    <property type="molecule type" value="Genomic_DNA"/>
</dbReference>
<gene>
    <name evidence="2" type="ORF">LCGC14_1233790</name>
</gene>
<protein>
    <recommendedName>
        <fullName evidence="1">PSP1 C-terminal domain-containing protein</fullName>
    </recommendedName>
</protein>
<reference evidence="2" key="1">
    <citation type="journal article" date="2015" name="Nature">
        <title>Complex archaea that bridge the gap between prokaryotes and eukaryotes.</title>
        <authorList>
            <person name="Spang A."/>
            <person name="Saw J.H."/>
            <person name="Jorgensen S.L."/>
            <person name="Zaremba-Niedzwiedzka K."/>
            <person name="Martijn J."/>
            <person name="Lind A.E."/>
            <person name="van Eijk R."/>
            <person name="Schleper C."/>
            <person name="Guy L."/>
            <person name="Ettema T.J."/>
        </authorList>
    </citation>
    <scope>NUCLEOTIDE SEQUENCE</scope>
</reference>
<dbReference type="AlphaFoldDB" id="A0A0F9NPY0"/>
<accession>A0A0F9NPY0</accession>
<comment type="caution">
    <text evidence="2">The sequence shown here is derived from an EMBL/GenBank/DDBJ whole genome shotgun (WGS) entry which is preliminary data.</text>
</comment>
<proteinExistence type="predicted"/>
<evidence type="ECO:0000259" key="1">
    <source>
        <dbReference type="PROSITE" id="PS51411"/>
    </source>
</evidence>
<feature type="non-terminal residue" evidence="2">
    <location>
        <position position="35"/>
    </location>
</feature>
<feature type="domain" description="PSP1 C-terminal" evidence="1">
    <location>
        <begin position="1"/>
        <end position="35"/>
    </location>
</feature>